<name>A0AAN9EES1_CROPI</name>
<dbReference type="AlphaFoldDB" id="A0AAN9EES1"/>
<sequence length="218" mass="23886">MASQHDLFDATAAAGEGKDGEAKMDGDNGIANYQAIIMIAENQQSISVVNGEASIKDNISVDNPYGPWMLVKRPIRRKENIRSNTNNNNVVHGGTGKHAANQGIKSRFAALEDKREDEEVNKEADIEEIVKENQSTITKVTYPNQETIEFVKQKAEIFKRHFAMTEPPDPGVFNHMEVCVEQNIAVASSSIIVVGTVQEMAVDNNSGNGSLNPPSYQL</sequence>
<gene>
    <name evidence="2" type="ORF">RIF29_34387</name>
</gene>
<organism evidence="2 3">
    <name type="scientific">Crotalaria pallida</name>
    <name type="common">Smooth rattlebox</name>
    <name type="synonym">Crotalaria striata</name>
    <dbReference type="NCBI Taxonomy" id="3830"/>
    <lineage>
        <taxon>Eukaryota</taxon>
        <taxon>Viridiplantae</taxon>
        <taxon>Streptophyta</taxon>
        <taxon>Embryophyta</taxon>
        <taxon>Tracheophyta</taxon>
        <taxon>Spermatophyta</taxon>
        <taxon>Magnoliopsida</taxon>
        <taxon>eudicotyledons</taxon>
        <taxon>Gunneridae</taxon>
        <taxon>Pentapetalae</taxon>
        <taxon>rosids</taxon>
        <taxon>fabids</taxon>
        <taxon>Fabales</taxon>
        <taxon>Fabaceae</taxon>
        <taxon>Papilionoideae</taxon>
        <taxon>50 kb inversion clade</taxon>
        <taxon>genistoids sensu lato</taxon>
        <taxon>core genistoids</taxon>
        <taxon>Crotalarieae</taxon>
        <taxon>Crotalaria</taxon>
    </lineage>
</organism>
<evidence type="ECO:0000313" key="3">
    <source>
        <dbReference type="Proteomes" id="UP001372338"/>
    </source>
</evidence>
<comment type="caution">
    <text evidence="2">The sequence shown here is derived from an EMBL/GenBank/DDBJ whole genome shotgun (WGS) entry which is preliminary data.</text>
</comment>
<evidence type="ECO:0000313" key="2">
    <source>
        <dbReference type="EMBL" id="KAK7251311.1"/>
    </source>
</evidence>
<proteinExistence type="predicted"/>
<dbReference type="Proteomes" id="UP001372338">
    <property type="component" value="Unassembled WGS sequence"/>
</dbReference>
<evidence type="ECO:0000256" key="1">
    <source>
        <dbReference type="SAM" id="MobiDB-lite"/>
    </source>
</evidence>
<protein>
    <submittedName>
        <fullName evidence="2">Uncharacterized protein</fullName>
    </submittedName>
</protein>
<dbReference type="EMBL" id="JAYWIO010000007">
    <property type="protein sequence ID" value="KAK7251311.1"/>
    <property type="molecule type" value="Genomic_DNA"/>
</dbReference>
<feature type="region of interest" description="Disordered" evidence="1">
    <location>
        <begin position="1"/>
        <end position="23"/>
    </location>
</feature>
<keyword evidence="3" id="KW-1185">Reference proteome</keyword>
<reference evidence="2 3" key="1">
    <citation type="submission" date="2024-01" db="EMBL/GenBank/DDBJ databases">
        <title>The genomes of 5 underutilized Papilionoideae crops provide insights into root nodulation and disease resistanc.</title>
        <authorList>
            <person name="Yuan L."/>
        </authorList>
    </citation>
    <scope>NUCLEOTIDE SEQUENCE [LARGE SCALE GENOMIC DNA]</scope>
    <source>
        <strain evidence="2">ZHUSHIDOU_FW_LH</strain>
        <tissue evidence="2">Leaf</tissue>
    </source>
</reference>
<accession>A0AAN9EES1</accession>